<protein>
    <recommendedName>
        <fullName evidence="7">Glutamate decarboxylase</fullName>
    </recommendedName>
</protein>
<dbReference type="PANTHER" id="PTHR45677:SF8">
    <property type="entry name" value="CYSTEINE SULFINIC ACID DECARBOXYLASE"/>
    <property type="match status" value="1"/>
</dbReference>
<evidence type="ECO:0000256" key="4">
    <source>
        <dbReference type="ARBA" id="ARBA00022898"/>
    </source>
</evidence>
<sequence length="240" mass="25675">MVEQALVKRMCEMVGFPDGAGVFTTGGSNGNLVGMLCARHSTQPLSMHQGFDGRNSVILVSAESHYSVSMAANVLGIGLSNIVKVACDDEGRMRPDALEEEIGIAKRAGQEPFCIIATSGTTVRGAFDPLLEISEIAHRNGIWLHVDAAWGGAALFSAEHASLMDGVSQADSVCWDAHKMMGIPLICSVFLIKDPQILRAVCAHTEGAHYLLHSVSKDGDLGRISLQCGRRNDALKMWLA</sequence>
<dbReference type="Gene3D" id="3.40.640.10">
    <property type="entry name" value="Type I PLP-dependent aspartate aminotransferase-like (Major domain)"/>
    <property type="match status" value="1"/>
</dbReference>
<dbReference type="PANTHER" id="PTHR45677">
    <property type="entry name" value="GLUTAMATE DECARBOXYLASE-RELATED"/>
    <property type="match status" value="1"/>
</dbReference>
<keyword evidence="4" id="KW-0663">Pyridoxal phosphate</keyword>
<comment type="similarity">
    <text evidence="2">Belongs to the group II decarboxylase family.</text>
</comment>
<evidence type="ECO:0000256" key="1">
    <source>
        <dbReference type="ARBA" id="ARBA00001933"/>
    </source>
</evidence>
<reference evidence="6" key="1">
    <citation type="submission" date="2018-05" db="EMBL/GenBank/DDBJ databases">
        <authorList>
            <person name="Lanie J.A."/>
            <person name="Ng W.-L."/>
            <person name="Kazmierczak K.M."/>
            <person name="Andrzejewski T.M."/>
            <person name="Davidsen T.M."/>
            <person name="Wayne K.J."/>
            <person name="Tettelin H."/>
            <person name="Glass J.I."/>
            <person name="Rusch D."/>
            <person name="Podicherti R."/>
            <person name="Tsui H.-C.T."/>
            <person name="Winkler M.E."/>
        </authorList>
    </citation>
    <scope>NUCLEOTIDE SEQUENCE</scope>
</reference>
<evidence type="ECO:0000256" key="3">
    <source>
        <dbReference type="ARBA" id="ARBA00022793"/>
    </source>
</evidence>
<accession>A0A383CIM0</accession>
<dbReference type="GO" id="GO:0005737">
    <property type="term" value="C:cytoplasm"/>
    <property type="evidence" value="ECO:0007669"/>
    <property type="project" value="TreeGrafter"/>
</dbReference>
<dbReference type="InterPro" id="IPR021115">
    <property type="entry name" value="Pyridoxal-P_BS"/>
</dbReference>
<evidence type="ECO:0000256" key="2">
    <source>
        <dbReference type="ARBA" id="ARBA00009533"/>
    </source>
</evidence>
<dbReference type="InterPro" id="IPR015421">
    <property type="entry name" value="PyrdxlP-dep_Trfase_major"/>
</dbReference>
<name>A0A383CIM0_9ZZZZ</name>
<dbReference type="InterPro" id="IPR002129">
    <property type="entry name" value="PyrdxlP-dep_de-COase"/>
</dbReference>
<dbReference type="EMBL" id="UINC01209073">
    <property type="protein sequence ID" value="SVE31919.1"/>
    <property type="molecule type" value="Genomic_DNA"/>
</dbReference>
<proteinExistence type="inferred from homology"/>
<feature type="non-terminal residue" evidence="6">
    <location>
        <position position="240"/>
    </location>
</feature>
<dbReference type="InterPro" id="IPR015424">
    <property type="entry name" value="PyrdxlP-dep_Trfase"/>
</dbReference>
<dbReference type="Pfam" id="PF00282">
    <property type="entry name" value="Pyridoxal_deC"/>
    <property type="match status" value="1"/>
</dbReference>
<dbReference type="GO" id="GO:0019752">
    <property type="term" value="P:carboxylic acid metabolic process"/>
    <property type="evidence" value="ECO:0007669"/>
    <property type="project" value="InterPro"/>
</dbReference>
<dbReference type="PROSITE" id="PS00392">
    <property type="entry name" value="DDC_GAD_HDC_YDC"/>
    <property type="match status" value="1"/>
</dbReference>
<keyword evidence="5" id="KW-0456">Lyase</keyword>
<keyword evidence="3" id="KW-0210">Decarboxylase</keyword>
<organism evidence="6">
    <name type="scientific">marine metagenome</name>
    <dbReference type="NCBI Taxonomy" id="408172"/>
    <lineage>
        <taxon>unclassified sequences</taxon>
        <taxon>metagenomes</taxon>
        <taxon>ecological metagenomes</taxon>
    </lineage>
</organism>
<dbReference type="GO" id="GO:0016831">
    <property type="term" value="F:carboxy-lyase activity"/>
    <property type="evidence" value="ECO:0007669"/>
    <property type="project" value="UniProtKB-KW"/>
</dbReference>
<evidence type="ECO:0000256" key="5">
    <source>
        <dbReference type="ARBA" id="ARBA00023239"/>
    </source>
</evidence>
<comment type="cofactor">
    <cofactor evidence="1">
        <name>pyridoxal 5'-phosphate</name>
        <dbReference type="ChEBI" id="CHEBI:597326"/>
    </cofactor>
</comment>
<gene>
    <name evidence="6" type="ORF">METZ01_LOCUS484773</name>
</gene>
<evidence type="ECO:0008006" key="7">
    <source>
        <dbReference type="Google" id="ProtNLM"/>
    </source>
</evidence>
<dbReference type="GO" id="GO:0030170">
    <property type="term" value="F:pyridoxal phosphate binding"/>
    <property type="evidence" value="ECO:0007669"/>
    <property type="project" value="InterPro"/>
</dbReference>
<evidence type="ECO:0000313" key="6">
    <source>
        <dbReference type="EMBL" id="SVE31919.1"/>
    </source>
</evidence>
<dbReference type="SUPFAM" id="SSF53383">
    <property type="entry name" value="PLP-dependent transferases"/>
    <property type="match status" value="1"/>
</dbReference>
<dbReference type="AlphaFoldDB" id="A0A383CIM0"/>